<dbReference type="Proteomes" id="UP000294856">
    <property type="component" value="Unassembled WGS sequence"/>
</dbReference>
<dbReference type="RefSeq" id="WP_067446631.1">
    <property type="nucleotide sequence ID" value="NZ_SMFR01000002.1"/>
</dbReference>
<evidence type="ECO:0000256" key="1">
    <source>
        <dbReference type="SAM" id="MobiDB-lite"/>
    </source>
</evidence>
<dbReference type="OrthoDB" id="4560923at2"/>
<organism evidence="2 3">
    <name type="scientific">Nocardia alba</name>
    <dbReference type="NCBI Taxonomy" id="225051"/>
    <lineage>
        <taxon>Bacteria</taxon>
        <taxon>Bacillati</taxon>
        <taxon>Actinomycetota</taxon>
        <taxon>Actinomycetes</taxon>
        <taxon>Mycobacteriales</taxon>
        <taxon>Nocardiaceae</taxon>
        <taxon>Nocardia</taxon>
    </lineage>
</organism>
<dbReference type="AlphaFoldDB" id="A0A4R1FR36"/>
<comment type="caution">
    <text evidence="2">The sequence shown here is derived from an EMBL/GenBank/DDBJ whole genome shotgun (WGS) entry which is preliminary data.</text>
</comment>
<evidence type="ECO:0000313" key="2">
    <source>
        <dbReference type="EMBL" id="TCJ97367.1"/>
    </source>
</evidence>
<keyword evidence="3" id="KW-1185">Reference proteome</keyword>
<dbReference type="STRING" id="1210063.GCA_001612665_01070"/>
<accession>A0A4R1FR36</accession>
<evidence type="ECO:0000313" key="3">
    <source>
        <dbReference type="Proteomes" id="UP000294856"/>
    </source>
</evidence>
<evidence type="ECO:0008006" key="4">
    <source>
        <dbReference type="Google" id="ProtNLM"/>
    </source>
</evidence>
<dbReference type="Gene3D" id="3.30.530.20">
    <property type="match status" value="1"/>
</dbReference>
<protein>
    <recommendedName>
        <fullName evidence="4">Polyketide cyclase/dehydrase/lipid transport protein</fullName>
    </recommendedName>
</protein>
<reference evidence="2 3" key="1">
    <citation type="submission" date="2019-03" db="EMBL/GenBank/DDBJ databases">
        <title>Genomic Encyclopedia of Type Strains, Phase IV (KMG-IV): sequencing the most valuable type-strain genomes for metagenomic binning, comparative biology and taxonomic classification.</title>
        <authorList>
            <person name="Goeker M."/>
        </authorList>
    </citation>
    <scope>NUCLEOTIDE SEQUENCE [LARGE SCALE GENOMIC DNA]</scope>
    <source>
        <strain evidence="2 3">DSM 44684</strain>
    </source>
</reference>
<name>A0A4R1FR36_9NOCA</name>
<dbReference type="SUPFAM" id="SSF55961">
    <property type="entry name" value="Bet v1-like"/>
    <property type="match status" value="1"/>
</dbReference>
<dbReference type="InterPro" id="IPR023393">
    <property type="entry name" value="START-like_dom_sf"/>
</dbReference>
<sequence length="181" mass="19542">MDEFVQRCVCPASLAITFAFVDDVERLPAWVIGVSAFTHAGGPNQGVGSQWQMRIAFGPVKRRVPMRCTEWIDNELIVMRSTSGRELRIEFGFTAVTATETAVDIVVGYPRPEGAAERAVAAKLESLATIALGRVATRLRDCVAQEYSRAPRADGPSATVFDGAGQANRTELGPTGERDGQ</sequence>
<dbReference type="EMBL" id="SMFR01000002">
    <property type="protein sequence ID" value="TCJ97367.1"/>
    <property type="molecule type" value="Genomic_DNA"/>
</dbReference>
<gene>
    <name evidence="2" type="ORF">DFR71_3409</name>
</gene>
<dbReference type="CDD" id="cd07812">
    <property type="entry name" value="SRPBCC"/>
    <property type="match status" value="1"/>
</dbReference>
<proteinExistence type="predicted"/>
<feature type="region of interest" description="Disordered" evidence="1">
    <location>
        <begin position="148"/>
        <end position="181"/>
    </location>
</feature>